<evidence type="ECO:0000313" key="1">
    <source>
        <dbReference type="EMBL" id="CAG2252170.1"/>
    </source>
</evidence>
<protein>
    <submittedName>
        <fullName evidence="1">Uncharacterized protein</fullName>
    </submittedName>
</protein>
<reference evidence="1" key="1">
    <citation type="submission" date="2021-03" db="EMBL/GenBank/DDBJ databases">
        <authorList>
            <person name="Bekaert M."/>
        </authorList>
    </citation>
    <scope>NUCLEOTIDE SEQUENCE</scope>
</reference>
<dbReference type="OrthoDB" id="10414685at2759"/>
<dbReference type="SUPFAM" id="SSF48403">
    <property type="entry name" value="Ankyrin repeat"/>
    <property type="match status" value="1"/>
</dbReference>
<organism evidence="1 2">
    <name type="scientific">Mytilus edulis</name>
    <name type="common">Blue mussel</name>
    <dbReference type="NCBI Taxonomy" id="6550"/>
    <lineage>
        <taxon>Eukaryota</taxon>
        <taxon>Metazoa</taxon>
        <taxon>Spiralia</taxon>
        <taxon>Lophotrochozoa</taxon>
        <taxon>Mollusca</taxon>
        <taxon>Bivalvia</taxon>
        <taxon>Autobranchia</taxon>
        <taxon>Pteriomorphia</taxon>
        <taxon>Mytilida</taxon>
        <taxon>Mytiloidea</taxon>
        <taxon>Mytilidae</taxon>
        <taxon>Mytilinae</taxon>
        <taxon>Mytilus</taxon>
    </lineage>
</organism>
<evidence type="ECO:0000313" key="2">
    <source>
        <dbReference type="Proteomes" id="UP000683360"/>
    </source>
</evidence>
<name>A0A8S3VEJ3_MYTED</name>
<dbReference type="AlphaFoldDB" id="A0A8S3VEJ3"/>
<dbReference type="EMBL" id="CAJPWZ010003111">
    <property type="protein sequence ID" value="CAG2252170.1"/>
    <property type="molecule type" value="Genomic_DNA"/>
</dbReference>
<dbReference type="InterPro" id="IPR036770">
    <property type="entry name" value="Ankyrin_rpt-contain_sf"/>
</dbReference>
<dbReference type="Proteomes" id="UP000683360">
    <property type="component" value="Unassembled WGS sequence"/>
</dbReference>
<comment type="caution">
    <text evidence="1">The sequence shown here is derived from an EMBL/GenBank/DDBJ whole genome shotgun (WGS) entry which is preliminary data.</text>
</comment>
<keyword evidence="2" id="KW-1185">Reference proteome</keyword>
<gene>
    <name evidence="1" type="ORF">MEDL_63760</name>
</gene>
<proteinExistence type="predicted"/>
<sequence>MFYNGSFPRRIFDIDSDECDEKISRIIQTCGLPKNMSKKQLEDSAEPAIGSYFVRDSTHFRFIHDALEETVSCHFYKFNPRVMFSDCDILFIRDRVRVHSDRKMIGNVDKNIVIILEDELNEDRLKPLYKRLCTELLSGRFSILLTSHLFKNRKFVHIFGTHFENSRRILGLTNTFMKMVSSEQIKNNQSSSVGKWINKHFISNKFRDNSDAINRVIEAIADRSTLMYWIVAFGCYEFFQYAWNKMSTIEHKKILGINYVLNPFVKPFFPLAVLGGSLNIVTQLISSGADVNCFSEFGKHLYV</sequence>
<accession>A0A8S3VEJ3</accession>